<reference evidence="2 3" key="1">
    <citation type="submission" date="2015-11" db="EMBL/GenBank/DDBJ databases">
        <title>Expanding the genomic diversity of Burkholderia species for the development of highly accurate diagnostics.</title>
        <authorList>
            <person name="Sahl J."/>
            <person name="Keim P."/>
            <person name="Wagner D."/>
        </authorList>
    </citation>
    <scope>NUCLEOTIDE SEQUENCE [LARGE SCALE GENOMIC DNA]</scope>
    <source>
        <strain evidence="2 3">TSV85</strain>
    </source>
</reference>
<organism evidence="2 3">
    <name type="scientific">Burkholderia singularis</name>
    <dbReference type="NCBI Taxonomy" id="1503053"/>
    <lineage>
        <taxon>Bacteria</taxon>
        <taxon>Pseudomonadati</taxon>
        <taxon>Pseudomonadota</taxon>
        <taxon>Betaproteobacteria</taxon>
        <taxon>Burkholderiales</taxon>
        <taxon>Burkholderiaceae</taxon>
        <taxon>Burkholderia</taxon>
        <taxon>pseudomallei group</taxon>
    </lineage>
</organism>
<accession>A0A103E6M5</accession>
<dbReference type="InterPro" id="IPR014982">
    <property type="entry name" value="GSCFA"/>
</dbReference>
<name>A0A103E6M5_9BURK</name>
<evidence type="ECO:0000259" key="1">
    <source>
        <dbReference type="Pfam" id="PF08885"/>
    </source>
</evidence>
<keyword evidence="3" id="KW-1185">Reference proteome</keyword>
<sequence length="362" mass="40274">MTNPYKHLPAHQFWRKAVANTEMHAFDPVVAPKFTISAQQKVGTAGSCFAQHISRRLAGIGFNYFVPESGADFSESERKRLGYGVFSARFGNLYTVRQLLQLFEESMGRRTKTETVWRRPDGRYVDAFRPAVTPEGYGSPDAVLAARAEHLPHVRKMFTEMDVFVFTLGLTESWSNRAHGEVFPLAPGVAGGAYDEAAYRFTNLTVFDVMSDLRAFLLQLKQVNPRVNVLLTVSPVPLIATYENQNVLVATTYSKSVLRVAAQTACNEFDWVDYFPSYEIITGHYNAGRYYESDLREVNNLGVSHAMRCFLKHYTTSGARPAAESAQAVQPALPDAPLDGAHAAPSSGSVICDEELIERVSR</sequence>
<dbReference type="EMBL" id="LOWA01000014">
    <property type="protein sequence ID" value="KVE29354.1"/>
    <property type="molecule type" value="Genomic_DNA"/>
</dbReference>
<dbReference type="Proteomes" id="UP000062788">
    <property type="component" value="Unassembled WGS sequence"/>
</dbReference>
<gene>
    <name evidence="2" type="ORF">WS67_05750</name>
</gene>
<protein>
    <submittedName>
        <fullName evidence="2">GSCFA family protein</fullName>
    </submittedName>
</protein>
<evidence type="ECO:0000313" key="3">
    <source>
        <dbReference type="Proteomes" id="UP000062788"/>
    </source>
</evidence>
<feature type="domain" description="GSCFA" evidence="1">
    <location>
        <begin position="41"/>
        <end position="310"/>
    </location>
</feature>
<dbReference type="AlphaFoldDB" id="A0A103E6M5"/>
<dbReference type="RefSeq" id="WP_059513934.1">
    <property type="nucleotide sequence ID" value="NZ_LOWA01000014.1"/>
</dbReference>
<dbReference type="OrthoDB" id="369216at2"/>
<comment type="caution">
    <text evidence="2">The sequence shown here is derived from an EMBL/GenBank/DDBJ whole genome shotgun (WGS) entry which is preliminary data.</text>
</comment>
<evidence type="ECO:0000313" key="2">
    <source>
        <dbReference type="EMBL" id="KVE29354.1"/>
    </source>
</evidence>
<dbReference type="Pfam" id="PF08885">
    <property type="entry name" value="GSCFA"/>
    <property type="match status" value="1"/>
</dbReference>
<proteinExistence type="predicted"/>